<evidence type="ECO:0000313" key="3">
    <source>
        <dbReference type="Proteomes" id="UP000664940"/>
    </source>
</evidence>
<reference evidence="2 3" key="1">
    <citation type="journal article" date="2020" name="Nature">
        <title>Six reference-quality genomes reveal evolution of bat adaptations.</title>
        <authorList>
            <person name="Jebb D."/>
            <person name="Huang Z."/>
            <person name="Pippel M."/>
            <person name="Hughes G.M."/>
            <person name="Lavrichenko K."/>
            <person name="Devanna P."/>
            <person name="Winkler S."/>
            <person name="Jermiin L.S."/>
            <person name="Skirmuntt E.C."/>
            <person name="Katzourakis A."/>
            <person name="Burkitt-Gray L."/>
            <person name="Ray D.A."/>
            <person name="Sullivan K.A.M."/>
            <person name="Roscito J.G."/>
            <person name="Kirilenko B.M."/>
            <person name="Davalos L.M."/>
            <person name="Corthals A.P."/>
            <person name="Power M.L."/>
            <person name="Jones G."/>
            <person name="Ransome R.D."/>
            <person name="Dechmann D.K.N."/>
            <person name="Locatelli A.G."/>
            <person name="Puechmaille S.J."/>
            <person name="Fedrigo O."/>
            <person name="Jarvis E.D."/>
            <person name="Hiller M."/>
            <person name="Vernes S.C."/>
            <person name="Myers E.W."/>
            <person name="Teeling E.C."/>
        </authorList>
    </citation>
    <scope>NUCLEOTIDE SEQUENCE [LARGE SCALE GENOMIC DNA]</scope>
    <source>
        <strain evidence="2">Bat1K_MPI-CBG_1</strain>
    </source>
</reference>
<protein>
    <submittedName>
        <fullName evidence="2">Transcriptional adaptor 3</fullName>
    </submittedName>
</protein>
<comment type="caution">
    <text evidence="2">The sequence shown here is derived from an EMBL/GenBank/DDBJ whole genome shotgun (WGS) entry which is preliminary data.</text>
</comment>
<dbReference type="Proteomes" id="UP000664940">
    <property type="component" value="Unassembled WGS sequence"/>
</dbReference>
<evidence type="ECO:0000313" key="2">
    <source>
        <dbReference type="EMBL" id="KAF6101316.1"/>
    </source>
</evidence>
<dbReference type="EMBL" id="JABVXQ010000007">
    <property type="protein sequence ID" value="KAF6101316.1"/>
    <property type="molecule type" value="Genomic_DNA"/>
</dbReference>
<sequence length="49" mass="5571">MTASASRSWILFSWSLRPCFPLPVGACECWRLKPRSSLTGRIRKVTDDS</sequence>
<feature type="signal peptide" evidence="1">
    <location>
        <begin position="1"/>
        <end position="21"/>
    </location>
</feature>
<dbReference type="AlphaFoldDB" id="A0A834E2K8"/>
<feature type="chain" id="PRO_5032591034" evidence="1">
    <location>
        <begin position="22"/>
        <end position="49"/>
    </location>
</feature>
<organism evidence="2 3">
    <name type="scientific">Phyllostomus discolor</name>
    <name type="common">pale spear-nosed bat</name>
    <dbReference type="NCBI Taxonomy" id="89673"/>
    <lineage>
        <taxon>Eukaryota</taxon>
        <taxon>Metazoa</taxon>
        <taxon>Chordata</taxon>
        <taxon>Craniata</taxon>
        <taxon>Vertebrata</taxon>
        <taxon>Euteleostomi</taxon>
        <taxon>Mammalia</taxon>
        <taxon>Eutheria</taxon>
        <taxon>Laurasiatheria</taxon>
        <taxon>Chiroptera</taxon>
        <taxon>Yangochiroptera</taxon>
        <taxon>Phyllostomidae</taxon>
        <taxon>Phyllostominae</taxon>
        <taxon>Phyllostomus</taxon>
    </lineage>
</organism>
<evidence type="ECO:0000256" key="1">
    <source>
        <dbReference type="SAM" id="SignalP"/>
    </source>
</evidence>
<keyword evidence="1" id="KW-0732">Signal</keyword>
<gene>
    <name evidence="2" type="ORF">HJG60_018504</name>
</gene>
<accession>A0A834E2K8</accession>
<name>A0A834E2K8_9CHIR</name>
<proteinExistence type="predicted"/>